<dbReference type="Pfam" id="PF12937">
    <property type="entry name" value="F-box-like"/>
    <property type="match status" value="1"/>
</dbReference>
<dbReference type="EMBL" id="JANIEX010000064">
    <property type="protein sequence ID" value="KAJ3574572.1"/>
    <property type="molecule type" value="Genomic_DNA"/>
</dbReference>
<evidence type="ECO:0000313" key="4">
    <source>
        <dbReference type="Proteomes" id="UP001213000"/>
    </source>
</evidence>
<proteinExistence type="predicted"/>
<feature type="domain" description="F-box" evidence="2">
    <location>
        <begin position="219"/>
        <end position="265"/>
    </location>
</feature>
<protein>
    <recommendedName>
        <fullName evidence="2">F-box domain-containing protein</fullName>
    </recommendedName>
</protein>
<reference evidence="3" key="1">
    <citation type="submission" date="2022-07" db="EMBL/GenBank/DDBJ databases">
        <title>Genome Sequence of Leucocoprinus birnbaumii.</title>
        <authorList>
            <person name="Buettner E."/>
        </authorList>
    </citation>
    <scope>NUCLEOTIDE SEQUENCE</scope>
    <source>
        <strain evidence="3">VT141</strain>
    </source>
</reference>
<keyword evidence="1" id="KW-0812">Transmembrane</keyword>
<dbReference type="InterPro" id="IPR001810">
    <property type="entry name" value="F-box_dom"/>
</dbReference>
<feature type="transmembrane region" description="Helical" evidence="1">
    <location>
        <begin position="130"/>
        <end position="153"/>
    </location>
</feature>
<feature type="transmembrane region" description="Helical" evidence="1">
    <location>
        <begin position="173"/>
        <end position="194"/>
    </location>
</feature>
<organism evidence="3 4">
    <name type="scientific">Leucocoprinus birnbaumii</name>
    <dbReference type="NCBI Taxonomy" id="56174"/>
    <lineage>
        <taxon>Eukaryota</taxon>
        <taxon>Fungi</taxon>
        <taxon>Dikarya</taxon>
        <taxon>Basidiomycota</taxon>
        <taxon>Agaricomycotina</taxon>
        <taxon>Agaricomycetes</taxon>
        <taxon>Agaricomycetidae</taxon>
        <taxon>Agaricales</taxon>
        <taxon>Agaricineae</taxon>
        <taxon>Agaricaceae</taxon>
        <taxon>Leucocoprinus</taxon>
    </lineage>
</organism>
<dbReference type="Gene3D" id="1.20.1280.50">
    <property type="match status" value="1"/>
</dbReference>
<evidence type="ECO:0000256" key="1">
    <source>
        <dbReference type="SAM" id="Phobius"/>
    </source>
</evidence>
<dbReference type="Proteomes" id="UP001213000">
    <property type="component" value="Unassembled WGS sequence"/>
</dbReference>
<evidence type="ECO:0000313" key="3">
    <source>
        <dbReference type="EMBL" id="KAJ3574572.1"/>
    </source>
</evidence>
<comment type="caution">
    <text evidence="3">The sequence shown here is derived from an EMBL/GenBank/DDBJ whole genome shotgun (WGS) entry which is preliminary data.</text>
</comment>
<keyword evidence="1" id="KW-0472">Membrane</keyword>
<dbReference type="SUPFAM" id="SSF81383">
    <property type="entry name" value="F-box domain"/>
    <property type="match status" value="1"/>
</dbReference>
<accession>A0AAD5W0H0</accession>
<sequence length="690" mass="78307">MAADQLHDPPRALPIFQILFDPSPDQGIMDIITATIKSFDGRTLLKYQHITRSRFLKVLKCAEQAQQGVVDLARNQKIKEGGTDADHCRDWLNRVDRYIDEPYSRGHVPSSYRDFAQSWDAYIRCQEQEWISAMFVFFSVIFTLALQMAYSYFFPAEGVQGGSVSLIVQGLYWLVWHIALCGMTIGCIVFFALLRAQEPSKGLEMILASALVRSSPITLMRIIDLPQDILLNIYLSITSRDLLALNQTCRTLHALGTSDYVWHQLNIDLPLGEDQRTHTGQYRPFHEIRRSLLDAFRVEARWGSRCTSIRGLARIDHGDILIRIQLIRQDWLITLSRNQTTDSSYLSAWHLDAAGSQCAAKLSVSGRPNKFAAAVRDEGDSAVIALFDNDKISGVEIFSLSLTNDYMFEDAPVSPLKRFAKLFHWDKLAPKDASFDQSGTFVFFEVQVNNNIVAVSRVQIKSSEPPLAYHIIFIDVNTLAAVVLSKTVAEDVTSSRFIFKLFYRHVAILFSGENEGSIYWQNIHDVFKLCPSATSLGLARTRPTILFMDAFLVLDIEALTPIYTSKHFGMAYEISFTPEVTRATQRTLGLISRRLERLWVFRLSLSPSPPQTRSSEVSIELTSSFSLKVGLNVENLALGRTGYRMVLLERSWETDEYRLKKSNPSTPRKTTRYFCSRPHTSAYCTSFRTS</sequence>
<dbReference type="PROSITE" id="PS50181">
    <property type="entry name" value="FBOX"/>
    <property type="match status" value="1"/>
</dbReference>
<name>A0AAD5W0H0_9AGAR</name>
<evidence type="ECO:0000259" key="2">
    <source>
        <dbReference type="PROSITE" id="PS50181"/>
    </source>
</evidence>
<dbReference type="InterPro" id="IPR036047">
    <property type="entry name" value="F-box-like_dom_sf"/>
</dbReference>
<keyword evidence="1" id="KW-1133">Transmembrane helix</keyword>
<dbReference type="AlphaFoldDB" id="A0AAD5W0H0"/>
<keyword evidence="4" id="KW-1185">Reference proteome</keyword>
<gene>
    <name evidence="3" type="ORF">NP233_g1682</name>
</gene>